<feature type="compositionally biased region" description="Basic and acidic residues" evidence="1">
    <location>
        <begin position="629"/>
        <end position="647"/>
    </location>
</feature>
<name>A0ABR1V6R8_9PEZI</name>
<proteinExistence type="predicted"/>
<dbReference type="GeneID" id="92051018"/>
<dbReference type="RefSeq" id="XP_066663650.1">
    <property type="nucleotide sequence ID" value="XM_066817958.1"/>
</dbReference>
<dbReference type="Proteomes" id="UP001433268">
    <property type="component" value="Unassembled WGS sequence"/>
</dbReference>
<dbReference type="InterPro" id="IPR057218">
    <property type="entry name" value="DUF7896"/>
</dbReference>
<keyword evidence="4" id="KW-1185">Reference proteome</keyword>
<comment type="caution">
    <text evidence="3">The sequence shown here is derived from an EMBL/GenBank/DDBJ whole genome shotgun (WGS) entry which is preliminary data.</text>
</comment>
<feature type="domain" description="DUF7896" evidence="2">
    <location>
        <begin position="735"/>
        <end position="822"/>
    </location>
</feature>
<feature type="region of interest" description="Disordered" evidence="1">
    <location>
        <begin position="45"/>
        <end position="65"/>
    </location>
</feature>
<reference evidence="3 4" key="1">
    <citation type="submission" date="2023-01" db="EMBL/GenBank/DDBJ databases">
        <title>Analysis of 21 Apiospora genomes using comparative genomics revels a genus with tremendous synthesis potential of carbohydrate active enzymes and secondary metabolites.</title>
        <authorList>
            <person name="Sorensen T."/>
        </authorList>
    </citation>
    <scope>NUCLEOTIDE SEQUENCE [LARGE SCALE GENOMIC DNA]</scope>
    <source>
        <strain evidence="3 4">CBS 114990</strain>
    </source>
</reference>
<protein>
    <recommendedName>
        <fullName evidence="2">DUF7896 domain-containing protein</fullName>
    </recommendedName>
</protein>
<feature type="compositionally biased region" description="Low complexity" evidence="1">
    <location>
        <begin position="253"/>
        <end position="262"/>
    </location>
</feature>
<gene>
    <name evidence="3" type="ORF">PG997_013644</name>
</gene>
<feature type="region of interest" description="Disordered" evidence="1">
    <location>
        <begin position="248"/>
        <end position="295"/>
    </location>
</feature>
<dbReference type="EMBL" id="JAQQWN010000009">
    <property type="protein sequence ID" value="KAK8066897.1"/>
    <property type="molecule type" value="Genomic_DNA"/>
</dbReference>
<accession>A0ABR1V6R8</accession>
<sequence>MANRTIPRPNLDSNPILPYTVSDIDNTSPLEGTVTKLRNIFARQQPNAQKDCSSQSAQSPAARLEASTAASHLDSAYGSLEPGTVRDKPKRPKLNYLNLPISQQQQNRFRDIKCLFAGSLFHAISGDASMKIRWVGDDESSAKLCIVVQCCDKRGVRKARRFFDQSHVREEIEKDFKVEVTPGLRRLNEDLRVFTKMEFNGLCLNGLLITIKGARGSKMATLGGMISVKAKGTTTLYGFTAGHSVPRREAYAEDSSQCSDGSGSDESDAYSEASGTFSADDLDSSNSAGTASVGTVPAPNWQEIGQVARYSLENCRSSSSNHDWALIRLCDNHYLSGLSENIVKTGTSEYSQMHTTPFRVAEREWALYPSGIRVCVMTSKGHVHGRLVSNASCIRIAPGTKAVETLDFIPDSLHDECSEEGLAGAHGTSRANILRPGDSGCWVIKEDSKEVFGHVVSSDASGEAYVLPFDQVFQDIRSTLDAEEVSIPSHQQWFKVTEDEKQATTGVTETELAENGDNSQPYLFYDIAGTETPYTPGILYRGLTPLAGQMQWASSFVMQSQTGTIDSHDNLIDGSIPMPFSDPTMEIPGMQSFDFAPFNEPPSLPRDEVLDEVLVGICENIPPAHFDRLDPDWGEWKESESSSHTDKNNTSSLQMQELQENAAMYSNPLWPFSSSQNEYFGWTAAAAPIIAESAGVHSMQYRLYCDQCSDHPEGFPGEEELGRHRYAKHGQSNPVRRWKCVDSTSQWPRASTPLVLPLDKCKVCASGKNYNTYHDAATHLRRVHFGDRSSHTKNGDSEDMTNNMGKGGQISIAELEDWVEEVQAYSTDPEPTNADSGIGDMY</sequence>
<feature type="region of interest" description="Disordered" evidence="1">
    <location>
        <begin position="629"/>
        <end position="652"/>
    </location>
</feature>
<dbReference type="PANTHER" id="PTHR42031">
    <property type="entry name" value="KEY LIME PATHOGENICITY PROTEIN"/>
    <property type="match status" value="1"/>
</dbReference>
<evidence type="ECO:0000256" key="1">
    <source>
        <dbReference type="SAM" id="MobiDB-lite"/>
    </source>
</evidence>
<feature type="compositionally biased region" description="Polar residues" evidence="1">
    <location>
        <begin position="284"/>
        <end position="293"/>
    </location>
</feature>
<dbReference type="PANTHER" id="PTHR42031:SF1">
    <property type="entry name" value="KEY LIME PATHOGENICITY PROTEIN"/>
    <property type="match status" value="1"/>
</dbReference>
<feature type="compositionally biased region" description="Polar residues" evidence="1">
    <location>
        <begin position="45"/>
        <end position="59"/>
    </location>
</feature>
<evidence type="ECO:0000313" key="4">
    <source>
        <dbReference type="Proteomes" id="UP001433268"/>
    </source>
</evidence>
<evidence type="ECO:0000313" key="3">
    <source>
        <dbReference type="EMBL" id="KAK8066897.1"/>
    </source>
</evidence>
<evidence type="ECO:0000259" key="2">
    <source>
        <dbReference type="Pfam" id="PF25438"/>
    </source>
</evidence>
<organism evidence="3 4">
    <name type="scientific">Apiospora hydei</name>
    <dbReference type="NCBI Taxonomy" id="1337664"/>
    <lineage>
        <taxon>Eukaryota</taxon>
        <taxon>Fungi</taxon>
        <taxon>Dikarya</taxon>
        <taxon>Ascomycota</taxon>
        <taxon>Pezizomycotina</taxon>
        <taxon>Sordariomycetes</taxon>
        <taxon>Xylariomycetidae</taxon>
        <taxon>Amphisphaeriales</taxon>
        <taxon>Apiosporaceae</taxon>
        <taxon>Apiospora</taxon>
    </lineage>
</organism>
<dbReference type="Pfam" id="PF25438">
    <property type="entry name" value="DUF7896"/>
    <property type="match status" value="1"/>
</dbReference>